<protein>
    <submittedName>
        <fullName evidence="3">Salivary lipocalin</fullName>
    </submittedName>
</protein>
<sequence length="184" mass="19950">MECKLAVVVFCTFVVGFADAATTTYDVWKVLSGNEEFFMLNRTYVRPPGGNECAYMKRKSKDDSKHELTTQMGYRKNDTKEFRSGTYTVTASQGEGESVYSEMTVKGGQLPGTGVKYRLVFSNGDGCNVLQVKGGGLDGHCELWAPVSQAPAQATQCSNSMPESCGSIQESPYKGDCKIPTASS</sequence>
<reference evidence="3" key="2">
    <citation type="journal article" date="2008" name="Insect Biochem. Mol. Biol.">
        <title>An insight into the sialome of the soft tick, Ornithodorus parkeri.</title>
        <authorList>
            <person name="Francischetti I.M."/>
            <person name="Mans B.J."/>
            <person name="Meng Z."/>
            <person name="Gudderra N."/>
            <person name="Veenstra T.D."/>
            <person name="Pham V.M."/>
            <person name="Ribeiro J.M."/>
        </authorList>
    </citation>
    <scope>NUCLEOTIDE SEQUENCE</scope>
    <source>
        <tissue evidence="3">Salivary gland</tissue>
    </source>
</reference>
<feature type="signal peptide" evidence="2">
    <location>
        <begin position="1"/>
        <end position="20"/>
    </location>
</feature>
<dbReference type="GO" id="GO:0043176">
    <property type="term" value="F:amine binding"/>
    <property type="evidence" value="ECO:0007669"/>
    <property type="project" value="InterPro"/>
</dbReference>
<feature type="region of interest" description="Disordered" evidence="1">
    <location>
        <begin position="165"/>
        <end position="184"/>
    </location>
</feature>
<accession>A6N9S0</accession>
<name>A6N9S0_ORNPR</name>
<evidence type="ECO:0000313" key="3">
    <source>
        <dbReference type="EMBL" id="ABR23403.1"/>
    </source>
</evidence>
<dbReference type="AlphaFoldDB" id="A6N9S0"/>
<dbReference type="EMBL" id="EF633886">
    <property type="protein sequence ID" value="ABR23403.1"/>
    <property type="molecule type" value="mRNA"/>
</dbReference>
<dbReference type="Gene3D" id="2.40.128.20">
    <property type="match status" value="1"/>
</dbReference>
<dbReference type="Pfam" id="PF02098">
    <property type="entry name" value="His_binding"/>
    <property type="match status" value="1"/>
</dbReference>
<keyword evidence="2" id="KW-0732">Signal</keyword>
<evidence type="ECO:0000256" key="1">
    <source>
        <dbReference type="SAM" id="MobiDB-lite"/>
    </source>
</evidence>
<proteinExistence type="evidence at transcript level"/>
<dbReference type="InterPro" id="IPR002970">
    <property type="entry name" value="Tick_his-bd"/>
</dbReference>
<reference evidence="3" key="1">
    <citation type="submission" date="2007-05" db="EMBL/GenBank/DDBJ databases">
        <authorList>
            <person name="Douchkov D."/>
            <person name="Schweizer P."/>
        </authorList>
    </citation>
    <scope>NUCLEOTIDE SEQUENCE</scope>
    <source>
        <tissue evidence="3">Salivary gland</tissue>
    </source>
</reference>
<dbReference type="InterPro" id="IPR012674">
    <property type="entry name" value="Calycin"/>
</dbReference>
<feature type="chain" id="PRO_5002697427" evidence="2">
    <location>
        <begin position="21"/>
        <end position="184"/>
    </location>
</feature>
<evidence type="ECO:0000256" key="2">
    <source>
        <dbReference type="SAM" id="SignalP"/>
    </source>
</evidence>
<organism evidence="3">
    <name type="scientific">Ornithodoros parkeri</name>
    <name type="common">Soft tick</name>
    <name type="synonym">Argasid tick</name>
    <dbReference type="NCBI Taxonomy" id="140564"/>
    <lineage>
        <taxon>Eukaryota</taxon>
        <taxon>Metazoa</taxon>
        <taxon>Ecdysozoa</taxon>
        <taxon>Arthropoda</taxon>
        <taxon>Chelicerata</taxon>
        <taxon>Arachnida</taxon>
        <taxon>Acari</taxon>
        <taxon>Parasitiformes</taxon>
        <taxon>Ixodida</taxon>
        <taxon>Ixodoidea</taxon>
        <taxon>Argasidae</taxon>
        <taxon>Ornithodorinae</taxon>
        <taxon>Ornithodoros</taxon>
    </lineage>
</organism>
<dbReference type="GO" id="GO:0030682">
    <property type="term" value="P:symbiont-mediated perturbation of host defenses"/>
    <property type="evidence" value="ECO:0007669"/>
    <property type="project" value="InterPro"/>
</dbReference>
<dbReference type="SUPFAM" id="SSF50814">
    <property type="entry name" value="Lipocalins"/>
    <property type="match status" value="1"/>
</dbReference>